<evidence type="ECO:0000313" key="2">
    <source>
        <dbReference type="EMBL" id="KPA79050.1"/>
    </source>
</evidence>
<keyword evidence="3" id="KW-1185">Reference proteome</keyword>
<dbReference type="GeneID" id="26905873"/>
<comment type="caution">
    <text evidence="2">The sequence shown here is derived from an EMBL/GenBank/DDBJ whole genome shotgun (WGS) entry which is preliminary data.</text>
</comment>
<feature type="region of interest" description="Disordered" evidence="1">
    <location>
        <begin position="268"/>
        <end position="299"/>
    </location>
</feature>
<evidence type="ECO:0000256" key="1">
    <source>
        <dbReference type="SAM" id="MobiDB-lite"/>
    </source>
</evidence>
<sequence length="1019" mass="111613">MQLLYRRQVEVSGRHMAQLSQLLLAYSPVFVAASQHAAVWDLFTLLCYATRRRLRRKHNRDCLEAFLWGLYDPLSRDEEFSKNADGVHLLNTADGFVFGRPSPRATQGGSHLQLPSCNDVRVATLHHLLYRCLQTETSLQIDAQAAAHIELLLSWALLLAGDDMRPFMRDAVVHRLCKPITPSNTGASAGRRISTLESVRQWRRLALRHNEAPLRHVEENDKGGRGKHGKALLPAAAVFNTVEREARQTGGWAVPAMERCLLSTLMHSTHLPTGTQRNTSSAATTRYRKPTRSTKAEKTESELRLAGAAAATPRAYARLRWGSLDSGLPPYSSTTTPTAARLLQRRQASSEEEIAELMHTALELPKHAWCLAEAVAVRLVRCLRLRAAYPVAAPRATSVTRRQLLAAFRRLARHSRVGVLTHALVLESDDTATLSAAPTKDGCGEDPFSFAEFAAAATLTLVRHIHSDEDAAQIIGVWWYERSTAATHISPDVLRRLRAWVEALPPPLLSEQLARTFEQLSQLETSVPSSASFAGSYLLTSSEDKVNDSEAKEVWKAIIAAAQPHNTAQPVQVQDGGASSVGASIDTPTAPSFSFSTTPHQSSVKDAVTVRSGNVVSLRRLQWIALLNDSPRREWRWLGISAEPHSWTEQCRLVEASEKAELTAVEQHNATDLGDRCLHGQCETATASWRALRRWGWLDELMTTYSGQDGRAGLAEECGRGRLEDEELGRTAAAAETAAHDGLSPSACLGASQIITHFVRIACHTFQTLSATGATHARHSPAPAAADTTRTPVTSQTYAAPFETWEEALRTLASYCELLATNAEEVKEHDSARAVHHKKLLCAASAFIECSIAFWRALHAPLFTSADVNDAADVSSVLCAQYKTILDLHSAVALAQQKLALHHPGEEEREAAASALPSLPAELHADVFRLLTHARVPRWRQCEALLLLADDVATLSSAGAKTAGGGTPMTAARATPTWQGSFEIPLFVYAEVLTAYAAHQQPVPQQLRERCMRRLRGAL</sequence>
<dbReference type="RefSeq" id="XP_015657489.1">
    <property type="nucleotide sequence ID" value="XM_015803664.1"/>
</dbReference>
<dbReference type="Proteomes" id="UP000037923">
    <property type="component" value="Unassembled WGS sequence"/>
</dbReference>
<dbReference type="EMBL" id="LGTL01000011">
    <property type="protein sequence ID" value="KPA79050.1"/>
    <property type="molecule type" value="Genomic_DNA"/>
</dbReference>
<reference evidence="2 3" key="1">
    <citation type="submission" date="2015-07" db="EMBL/GenBank/DDBJ databases">
        <title>High-quality genome of monoxenous trypanosomatid Leptomonas pyrrhocoris.</title>
        <authorList>
            <person name="Flegontov P."/>
            <person name="Butenko A."/>
            <person name="Firsov S."/>
            <person name="Vlcek C."/>
            <person name="Logacheva M.D."/>
            <person name="Field M."/>
            <person name="Filatov D."/>
            <person name="Flegontova O."/>
            <person name="Gerasimov E."/>
            <person name="Jackson A.P."/>
            <person name="Kelly S."/>
            <person name="Opperdoes F."/>
            <person name="O'Reilly A."/>
            <person name="Votypka J."/>
            <person name="Yurchenko V."/>
            <person name="Lukes J."/>
        </authorList>
    </citation>
    <scope>NUCLEOTIDE SEQUENCE [LARGE SCALE GENOMIC DNA]</scope>
    <source>
        <strain evidence="2">H10</strain>
    </source>
</reference>
<name>A0A0M9FZ13_LEPPY</name>
<gene>
    <name evidence="2" type="ORF">ABB37_05583</name>
</gene>
<protein>
    <submittedName>
        <fullName evidence="2">Uncharacterized protein</fullName>
    </submittedName>
</protein>
<dbReference type="OMA" id="GKHMAHL"/>
<feature type="compositionally biased region" description="Polar residues" evidence="1">
    <location>
        <begin position="268"/>
        <end position="284"/>
    </location>
</feature>
<organism evidence="2 3">
    <name type="scientific">Leptomonas pyrrhocoris</name>
    <name type="common">Firebug parasite</name>
    <dbReference type="NCBI Taxonomy" id="157538"/>
    <lineage>
        <taxon>Eukaryota</taxon>
        <taxon>Discoba</taxon>
        <taxon>Euglenozoa</taxon>
        <taxon>Kinetoplastea</taxon>
        <taxon>Metakinetoplastina</taxon>
        <taxon>Trypanosomatida</taxon>
        <taxon>Trypanosomatidae</taxon>
        <taxon>Leishmaniinae</taxon>
        <taxon>Leptomonas</taxon>
    </lineage>
</organism>
<dbReference type="VEuPathDB" id="TriTrypDB:LpyrH10_11_0480"/>
<dbReference type="OrthoDB" id="265640at2759"/>
<dbReference type="AlphaFoldDB" id="A0A0M9FZ13"/>
<proteinExistence type="predicted"/>
<evidence type="ECO:0000313" key="3">
    <source>
        <dbReference type="Proteomes" id="UP000037923"/>
    </source>
</evidence>
<accession>A0A0M9FZ13</accession>